<evidence type="ECO:0000259" key="4">
    <source>
        <dbReference type="PROSITE" id="PS51294"/>
    </source>
</evidence>
<comment type="subcellular location">
    <subcellularLocation>
        <location evidence="1">Nucleus</location>
    </subcellularLocation>
</comment>
<dbReference type="PROSITE" id="PS51294">
    <property type="entry name" value="HTH_MYB"/>
    <property type="match status" value="1"/>
</dbReference>
<dbReference type="AlphaFoldDB" id="A0AAV9M5D7"/>
<dbReference type="GO" id="GO:0005634">
    <property type="term" value="C:nucleus"/>
    <property type="evidence" value="ECO:0007669"/>
    <property type="project" value="UniProtKB-SubCell"/>
</dbReference>
<keyword evidence="2" id="KW-0539">Nucleus</keyword>
<evidence type="ECO:0000313" key="6">
    <source>
        <dbReference type="Proteomes" id="UP001311915"/>
    </source>
</evidence>
<dbReference type="PANTHER" id="PTHR45614">
    <property type="entry name" value="MYB PROTEIN-RELATED"/>
    <property type="match status" value="1"/>
</dbReference>
<evidence type="ECO:0000313" key="5">
    <source>
        <dbReference type="EMBL" id="KAK4731892.1"/>
    </source>
</evidence>
<evidence type="ECO:0000256" key="1">
    <source>
        <dbReference type="ARBA" id="ARBA00004123"/>
    </source>
</evidence>
<dbReference type="EMBL" id="JAWPEI010000003">
    <property type="protein sequence ID" value="KAK4731892.1"/>
    <property type="molecule type" value="Genomic_DNA"/>
</dbReference>
<feature type="domain" description="HTH myb-type" evidence="4">
    <location>
        <begin position="9"/>
        <end position="63"/>
    </location>
</feature>
<dbReference type="InterPro" id="IPR009057">
    <property type="entry name" value="Homeodomain-like_sf"/>
</dbReference>
<gene>
    <name evidence="5" type="ORF">R3W88_024880</name>
</gene>
<dbReference type="Pfam" id="PF00249">
    <property type="entry name" value="Myb_DNA-binding"/>
    <property type="match status" value="1"/>
</dbReference>
<sequence>MLGWCDQLSPQVDHQPFTPEEDDTIVKAYAKFSNQWALIAYLLSGRTNNAIKNYWKFTLKRKHPYISFTVRTGTNPGSSYESDLSNLDFSKFPQIFHYPSVSPTRFPPLCLYPSITSLGGILPLSPISPVMSDPSTSLSISLPGFGSSKNLNRMNQIEQVVELTPVSASEPTISESLFTQNQI</sequence>
<organism evidence="5 6">
    <name type="scientific">Solanum pinnatisectum</name>
    <name type="common">tansyleaf nightshade</name>
    <dbReference type="NCBI Taxonomy" id="50273"/>
    <lineage>
        <taxon>Eukaryota</taxon>
        <taxon>Viridiplantae</taxon>
        <taxon>Streptophyta</taxon>
        <taxon>Embryophyta</taxon>
        <taxon>Tracheophyta</taxon>
        <taxon>Spermatophyta</taxon>
        <taxon>Magnoliopsida</taxon>
        <taxon>eudicotyledons</taxon>
        <taxon>Gunneridae</taxon>
        <taxon>Pentapetalae</taxon>
        <taxon>asterids</taxon>
        <taxon>lamiids</taxon>
        <taxon>Solanales</taxon>
        <taxon>Solanaceae</taxon>
        <taxon>Solanoideae</taxon>
        <taxon>Solaneae</taxon>
        <taxon>Solanum</taxon>
    </lineage>
</organism>
<comment type="caution">
    <text evidence="5">The sequence shown here is derived from an EMBL/GenBank/DDBJ whole genome shotgun (WGS) entry which is preliminary data.</text>
</comment>
<evidence type="ECO:0000259" key="3">
    <source>
        <dbReference type="PROSITE" id="PS50090"/>
    </source>
</evidence>
<dbReference type="Proteomes" id="UP001311915">
    <property type="component" value="Unassembled WGS sequence"/>
</dbReference>
<dbReference type="GO" id="GO:0000981">
    <property type="term" value="F:DNA-binding transcription factor activity, RNA polymerase II-specific"/>
    <property type="evidence" value="ECO:0007669"/>
    <property type="project" value="TreeGrafter"/>
</dbReference>
<dbReference type="CDD" id="cd00167">
    <property type="entry name" value="SANT"/>
    <property type="match status" value="1"/>
</dbReference>
<dbReference type="PROSITE" id="PS50090">
    <property type="entry name" value="MYB_LIKE"/>
    <property type="match status" value="1"/>
</dbReference>
<name>A0AAV9M5D7_9SOLN</name>
<dbReference type="SMART" id="SM00717">
    <property type="entry name" value="SANT"/>
    <property type="match status" value="1"/>
</dbReference>
<dbReference type="PANTHER" id="PTHR45614:SF124">
    <property type="entry name" value="OS03G0424300 PROTEIN"/>
    <property type="match status" value="1"/>
</dbReference>
<dbReference type="GO" id="GO:0010597">
    <property type="term" value="P:green leaf volatile biosynthetic process"/>
    <property type="evidence" value="ECO:0007669"/>
    <property type="project" value="UniProtKB-ARBA"/>
</dbReference>
<dbReference type="SUPFAM" id="SSF46689">
    <property type="entry name" value="Homeodomain-like"/>
    <property type="match status" value="1"/>
</dbReference>
<dbReference type="Gene3D" id="1.10.10.60">
    <property type="entry name" value="Homeodomain-like"/>
    <property type="match status" value="1"/>
</dbReference>
<reference evidence="5 6" key="1">
    <citation type="submission" date="2023-10" db="EMBL/GenBank/DDBJ databases">
        <title>Genome-Wide Identification Analysis in wild type Solanum Pinnatisectum Reveals Some Genes Defensing Phytophthora Infestans.</title>
        <authorList>
            <person name="Sun C."/>
        </authorList>
    </citation>
    <scope>NUCLEOTIDE SEQUENCE [LARGE SCALE GENOMIC DNA]</scope>
    <source>
        <strain evidence="5">LQN</strain>
        <tissue evidence="5">Leaf</tissue>
    </source>
</reference>
<dbReference type="InterPro" id="IPR001005">
    <property type="entry name" value="SANT/Myb"/>
</dbReference>
<dbReference type="InterPro" id="IPR017930">
    <property type="entry name" value="Myb_dom"/>
</dbReference>
<dbReference type="GO" id="GO:0000978">
    <property type="term" value="F:RNA polymerase II cis-regulatory region sequence-specific DNA binding"/>
    <property type="evidence" value="ECO:0007669"/>
    <property type="project" value="TreeGrafter"/>
</dbReference>
<accession>A0AAV9M5D7</accession>
<evidence type="ECO:0000256" key="2">
    <source>
        <dbReference type="ARBA" id="ARBA00023242"/>
    </source>
</evidence>
<evidence type="ECO:0008006" key="7">
    <source>
        <dbReference type="Google" id="ProtNLM"/>
    </source>
</evidence>
<keyword evidence="6" id="KW-1185">Reference proteome</keyword>
<feature type="domain" description="Myb-like" evidence="3">
    <location>
        <begin position="9"/>
        <end position="59"/>
    </location>
</feature>
<protein>
    <recommendedName>
        <fullName evidence="7">Myb-like domain-containing protein</fullName>
    </recommendedName>
</protein>
<proteinExistence type="predicted"/>
<dbReference type="InterPro" id="IPR050560">
    <property type="entry name" value="MYB_TF"/>
</dbReference>